<name>A0A6J5NQK1_9CAUD</name>
<accession>A0A6J5NQK1</accession>
<sequence length="58" mass="6443">MSDDILSPEELAALHALRSRGWAVAIFTPEEVGDTDLEDVENQMIAAGNDWLQEQRST</sequence>
<protein>
    <submittedName>
        <fullName evidence="1">Uncharacterized protein</fullName>
    </submittedName>
</protein>
<dbReference type="EMBL" id="LR796718">
    <property type="protein sequence ID" value="CAB4161659.1"/>
    <property type="molecule type" value="Genomic_DNA"/>
</dbReference>
<evidence type="ECO:0000313" key="1">
    <source>
        <dbReference type="EMBL" id="CAB4161659.1"/>
    </source>
</evidence>
<gene>
    <name evidence="1" type="ORF">UFOVP761_15</name>
</gene>
<organism evidence="1">
    <name type="scientific">uncultured Caudovirales phage</name>
    <dbReference type="NCBI Taxonomy" id="2100421"/>
    <lineage>
        <taxon>Viruses</taxon>
        <taxon>Duplodnaviria</taxon>
        <taxon>Heunggongvirae</taxon>
        <taxon>Uroviricota</taxon>
        <taxon>Caudoviricetes</taxon>
        <taxon>Peduoviridae</taxon>
        <taxon>Maltschvirus</taxon>
        <taxon>Maltschvirus maltsch</taxon>
    </lineage>
</organism>
<proteinExistence type="predicted"/>
<reference evidence="1" key="1">
    <citation type="submission" date="2020-04" db="EMBL/GenBank/DDBJ databases">
        <authorList>
            <person name="Chiriac C."/>
            <person name="Salcher M."/>
            <person name="Ghai R."/>
            <person name="Kavagutti S V."/>
        </authorList>
    </citation>
    <scope>NUCLEOTIDE SEQUENCE</scope>
</reference>